<organism evidence="1">
    <name type="scientific">marine sediment metagenome</name>
    <dbReference type="NCBI Taxonomy" id="412755"/>
    <lineage>
        <taxon>unclassified sequences</taxon>
        <taxon>metagenomes</taxon>
        <taxon>ecological metagenomes</taxon>
    </lineage>
</organism>
<comment type="caution">
    <text evidence="1">The sequence shown here is derived from an EMBL/GenBank/DDBJ whole genome shotgun (WGS) entry which is preliminary data.</text>
</comment>
<dbReference type="AlphaFoldDB" id="A0A0F8W6N1"/>
<accession>A0A0F8W6N1</accession>
<reference evidence="1" key="1">
    <citation type="journal article" date="2015" name="Nature">
        <title>Complex archaea that bridge the gap between prokaryotes and eukaryotes.</title>
        <authorList>
            <person name="Spang A."/>
            <person name="Saw J.H."/>
            <person name="Jorgensen S.L."/>
            <person name="Zaremba-Niedzwiedzka K."/>
            <person name="Martijn J."/>
            <person name="Lind A.E."/>
            <person name="van Eijk R."/>
            <person name="Schleper C."/>
            <person name="Guy L."/>
            <person name="Ettema T.J."/>
        </authorList>
    </citation>
    <scope>NUCLEOTIDE SEQUENCE</scope>
</reference>
<sequence>LYKVLVKVGKVEEFNPLFGYQLNKWIVLPFDNDTRALLESDITTSGEGNEIDYELDPICHTYVKDRV</sequence>
<feature type="non-terminal residue" evidence="1">
    <location>
        <position position="1"/>
    </location>
</feature>
<proteinExistence type="predicted"/>
<gene>
    <name evidence="1" type="ORF">LCGC14_3106250</name>
</gene>
<dbReference type="EMBL" id="LAZR01067087">
    <property type="protein sequence ID" value="KKK52303.1"/>
    <property type="molecule type" value="Genomic_DNA"/>
</dbReference>
<evidence type="ECO:0000313" key="1">
    <source>
        <dbReference type="EMBL" id="KKK52303.1"/>
    </source>
</evidence>
<protein>
    <submittedName>
        <fullName evidence="1">Uncharacterized protein</fullName>
    </submittedName>
</protein>
<name>A0A0F8W6N1_9ZZZZ</name>